<evidence type="ECO:0000256" key="5">
    <source>
        <dbReference type="ARBA" id="ARBA00023002"/>
    </source>
</evidence>
<dbReference type="RefSeq" id="WP_188903374.1">
    <property type="nucleotide sequence ID" value="NZ_BMKS01000017.1"/>
</dbReference>
<dbReference type="Gene3D" id="3.90.180.10">
    <property type="entry name" value="Medium-chain alcohol dehydrogenases, catalytic domain"/>
    <property type="match status" value="1"/>
</dbReference>
<comment type="cofactor">
    <cofactor evidence="1">
        <name>Zn(2+)</name>
        <dbReference type="ChEBI" id="CHEBI:29105"/>
    </cofactor>
</comment>
<proteinExistence type="inferred from homology"/>
<sequence>MRVKAAVAQRAGEPFAIEELDLGDPRDGEVLVRIHAAGVSHLDLRVRDGELLTPLPAVPGREAAGRVERVGAGVGGVAPGDRVVLTFLAGERGPGAAPAGWPYGPDVFEINFSGVRRDGSSPLRRLDGTPVAGAFFGQSSFATHALAREENLVRVAEEAPWPVLAALGGDVQIGAGAVIGTLRPRPGDSIAIFGAGAAGLGAVLAARLAGCHPIVAVDIKASRLALAESFGATMTVDPDGLEPVGAIRDLTGAGADFSLDTTGAPAVVRQAVECLAPGGVCALAAMGPQDAEATLGLTRLLLGRTVRGSLFGGCAPAVLVPRLLEFRRQDRFPVDPIIRTYPLEEVNRAAEDLVSGMAVKPILLMG</sequence>
<comment type="similarity">
    <text evidence="2">Belongs to the zinc-containing alcohol dehydrogenase family.</text>
</comment>
<dbReference type="SUPFAM" id="SSF51735">
    <property type="entry name" value="NAD(P)-binding Rossmann-fold domains"/>
    <property type="match status" value="1"/>
</dbReference>
<dbReference type="InterPro" id="IPR013149">
    <property type="entry name" value="ADH-like_C"/>
</dbReference>
<feature type="domain" description="Alcohol dehydrogenase-like C-terminal" evidence="6">
    <location>
        <begin position="199"/>
        <end position="313"/>
    </location>
</feature>
<dbReference type="SUPFAM" id="SSF50129">
    <property type="entry name" value="GroES-like"/>
    <property type="match status" value="1"/>
</dbReference>
<evidence type="ECO:0000259" key="6">
    <source>
        <dbReference type="Pfam" id="PF00107"/>
    </source>
</evidence>
<evidence type="ECO:0000313" key="9">
    <source>
        <dbReference type="Proteomes" id="UP000597507"/>
    </source>
</evidence>
<dbReference type="Pfam" id="PF08240">
    <property type="entry name" value="ADH_N"/>
    <property type="match status" value="1"/>
</dbReference>
<keyword evidence="9" id="KW-1185">Reference proteome</keyword>
<dbReference type="PANTHER" id="PTHR43350">
    <property type="entry name" value="NAD-DEPENDENT ALCOHOL DEHYDROGENASE"/>
    <property type="match status" value="1"/>
</dbReference>
<dbReference type="Gene3D" id="3.40.50.720">
    <property type="entry name" value="NAD(P)-binding Rossmann-like Domain"/>
    <property type="match status" value="1"/>
</dbReference>
<dbReference type="GO" id="GO:0016491">
    <property type="term" value="F:oxidoreductase activity"/>
    <property type="evidence" value="ECO:0007669"/>
    <property type="project" value="UniProtKB-KW"/>
</dbReference>
<protein>
    <submittedName>
        <fullName evidence="8">Aryl-alcohol dehydrogenase</fullName>
    </submittedName>
</protein>
<reference evidence="8 9" key="1">
    <citation type="journal article" date="2014" name="Int. J. Syst. Evol. Microbiol.">
        <title>Complete genome sequence of Corynebacterium casei LMG S-19264T (=DSM 44701T), isolated from a smear-ripened cheese.</title>
        <authorList>
            <consortium name="US DOE Joint Genome Institute (JGI-PGF)"/>
            <person name="Walter F."/>
            <person name="Albersmeier A."/>
            <person name="Kalinowski J."/>
            <person name="Ruckert C."/>
        </authorList>
    </citation>
    <scope>NUCLEOTIDE SEQUENCE [LARGE SCALE GENOMIC DNA]</scope>
    <source>
        <strain evidence="8 9">CGMCC 1.16330</strain>
    </source>
</reference>
<dbReference type="Pfam" id="PF00107">
    <property type="entry name" value="ADH_zinc_N"/>
    <property type="match status" value="1"/>
</dbReference>
<feature type="domain" description="Alcohol dehydrogenase-like N-terminal" evidence="7">
    <location>
        <begin position="27"/>
        <end position="88"/>
    </location>
</feature>
<keyword evidence="4" id="KW-0862">Zinc</keyword>
<evidence type="ECO:0000313" key="8">
    <source>
        <dbReference type="EMBL" id="GGG48075.1"/>
    </source>
</evidence>
<dbReference type="InterPro" id="IPR036291">
    <property type="entry name" value="NAD(P)-bd_dom_sf"/>
</dbReference>
<dbReference type="InterPro" id="IPR013154">
    <property type="entry name" value="ADH-like_N"/>
</dbReference>
<evidence type="ECO:0000256" key="3">
    <source>
        <dbReference type="ARBA" id="ARBA00022723"/>
    </source>
</evidence>
<evidence type="ECO:0000256" key="2">
    <source>
        <dbReference type="ARBA" id="ARBA00008072"/>
    </source>
</evidence>
<dbReference type="InterPro" id="IPR011032">
    <property type="entry name" value="GroES-like_sf"/>
</dbReference>
<comment type="caution">
    <text evidence="8">The sequence shown here is derived from an EMBL/GenBank/DDBJ whole genome shotgun (WGS) entry which is preliminary data.</text>
</comment>
<organism evidence="8 9">
    <name type="scientific">Caldovatus sediminis</name>
    <dbReference type="NCBI Taxonomy" id="2041189"/>
    <lineage>
        <taxon>Bacteria</taxon>
        <taxon>Pseudomonadati</taxon>
        <taxon>Pseudomonadota</taxon>
        <taxon>Alphaproteobacteria</taxon>
        <taxon>Acetobacterales</taxon>
        <taxon>Roseomonadaceae</taxon>
        <taxon>Caldovatus</taxon>
    </lineage>
</organism>
<dbReference type="Proteomes" id="UP000597507">
    <property type="component" value="Unassembled WGS sequence"/>
</dbReference>
<evidence type="ECO:0000256" key="1">
    <source>
        <dbReference type="ARBA" id="ARBA00001947"/>
    </source>
</evidence>
<dbReference type="PANTHER" id="PTHR43350:SF21">
    <property type="entry name" value="S-NITROSOMYCOTHIOL REDUCTASE MSCR"/>
    <property type="match status" value="1"/>
</dbReference>
<dbReference type="FunFam" id="3.40.50.720:FF:000003">
    <property type="entry name" value="S-(hydroxymethyl)glutathione dehydrogenase"/>
    <property type="match status" value="1"/>
</dbReference>
<evidence type="ECO:0000259" key="7">
    <source>
        <dbReference type="Pfam" id="PF08240"/>
    </source>
</evidence>
<accession>A0A8J3EEZ1</accession>
<evidence type="ECO:0000256" key="4">
    <source>
        <dbReference type="ARBA" id="ARBA00022833"/>
    </source>
</evidence>
<dbReference type="GO" id="GO:0046872">
    <property type="term" value="F:metal ion binding"/>
    <property type="evidence" value="ECO:0007669"/>
    <property type="project" value="UniProtKB-KW"/>
</dbReference>
<keyword evidence="5" id="KW-0560">Oxidoreductase</keyword>
<dbReference type="AlphaFoldDB" id="A0A8J3EEZ1"/>
<name>A0A8J3EEZ1_9PROT</name>
<keyword evidence="3" id="KW-0479">Metal-binding</keyword>
<dbReference type="EMBL" id="BMKS01000017">
    <property type="protein sequence ID" value="GGG48075.1"/>
    <property type="molecule type" value="Genomic_DNA"/>
</dbReference>
<gene>
    <name evidence="8" type="ORF">GCM10010964_39370</name>
</gene>